<dbReference type="SUPFAM" id="SSF54001">
    <property type="entry name" value="Cysteine proteinases"/>
    <property type="match status" value="1"/>
</dbReference>
<dbReference type="Gene3D" id="3.10.620.30">
    <property type="match status" value="1"/>
</dbReference>
<accession>A0A1H9KEF2</accession>
<dbReference type="InterPro" id="IPR002931">
    <property type="entry name" value="Transglutaminase-like"/>
</dbReference>
<dbReference type="InterPro" id="IPR038765">
    <property type="entry name" value="Papain-like_cys_pep_sf"/>
</dbReference>
<dbReference type="Gene3D" id="2.20.120.10">
    <property type="entry name" value="Multimodular pneumococcal cell wall endolysin, domain 3"/>
    <property type="match status" value="1"/>
</dbReference>
<dbReference type="PROSITE" id="PS51170">
    <property type="entry name" value="CW"/>
    <property type="match status" value="2"/>
</dbReference>
<reference evidence="6 7" key="1">
    <citation type="submission" date="2016-10" db="EMBL/GenBank/DDBJ databases">
        <authorList>
            <person name="de Groot N.N."/>
        </authorList>
    </citation>
    <scope>NUCLEOTIDE SEQUENCE [LARGE SCALE GENOMIC DNA]</scope>
    <source>
        <strain evidence="6 7">DSM 15827</strain>
    </source>
</reference>
<dbReference type="Pfam" id="PF01841">
    <property type="entry name" value="Transglut_core"/>
    <property type="match status" value="1"/>
</dbReference>
<proteinExistence type="predicted"/>
<dbReference type="InterPro" id="IPR018337">
    <property type="entry name" value="Cell_wall/Cho-bd_repeat"/>
</dbReference>
<dbReference type="RefSeq" id="WP_089746477.1">
    <property type="nucleotide sequence ID" value="NZ_FOGF01000013.1"/>
</dbReference>
<sequence>MKKKTLTVMGAGMLTITMNSQVILAEENPSTVNAQVQDEAGDTHQETVQFDKEQFRQNLVKYLHDDHSAIKPYRGFYFEEDEIVLGENESADLRLLDSTGKEVTEGVDYYILTTVPYDKFFDANESREETAPIDWHGDKYQTASLVKINEDGKSITARPIAQKDEYLYGWVVAVYKNEYAHVLPIKVVRENAVANTKAVDYKVEEILNQMKNLSDRDKVAFAFDYLVDNITYDSRYLGRPSKYNSLVEGRAVCEGYARAFKYLMDKSGIVAEYQTGLIKQPGGQNEATNSLHAWNRVKIDGKWYYVDATWGDQRGYTDYDYLFATKEFFEKTRFVHDNGQDLGKELVGYRGTRSDIDALMDLSVEEQVKRANQTMKPGINEVLIYIPYTAHPSYKQYEVQRSFIVPGTRVEYQKHEQLGVLKGKGVLFKYTLDNKIDLIQKRSKDISVQYQVVNEEHMVKIRLTLDKPVDLALFNIKLKNANKASDTLTKIDEKTYEFPIKSMTSDTITIETAKSDYNFIEGKKDLTIDRMNDLEEPKATFVGVANDSGILANLDETMEYNLGDGVWRRATTNEVLVTPERTVDSVHDKTHAIILVRKKSPINTYSTSQEIRINKPIRTPQWVTLSETAAGGNQVNFVSNTQYHKVGEDSWKDAENDVLTNLPKGEYEFRVKGRANTFASDYYHLTIAKDPSQKSAIYQPNLTGGMAEYTEDTTVEAAKEKILEKVTITEAAGTTTKEIIGTVPKLTGNHDVKVKVTYDDGSFDEIPVSVQVSKAKTLEPVIETIAFKTEYQADSSLTHGKQQVIQEGVTGKKTDGKVTTAPINRIVKVGTKPTITTTKIPFVVERINDETLVKGVENVIREGQNGTTTTTISYTLDQATGTIRANEPVTTTTPAINKVIHVGTKVADKETNTTNPDTEAIEKETAKAEHNKKVTDAKKQIDAMAGLTDAEKANFNQRLSGTIVGTDVTSIIEEAQTVSAQHIHEQAAHEANIKQAQAQIEKMPGLTDEERTNYINQLVNCAIGCDTNQFIYEAQELSNKHIAEQTLAEHDKKVAEAVKEVKAITTLTADEQQSFIDELEKTQNGDDLTAIVQKAKDLANSKQTGDVDVIPEPDSRDDAVTPDTDSEVVQPEKPTTPDIDNKPVNPKPEKPSKQRGWVKENDIWTYYQEDGKKAIGWLPEGKNWYFFNEKAEMQTGWLKDGSNWYYLKENGQMARGWEVINGTYYLFKDWGGMAQGEWMPVGEDWFYIHSDGTYAHDEWVGSFYLKQYGQMAKNEWIYHPTTGWHFINSDGTYAQNQWVGAYYLKDWGYMAKNEWIYDKNYANWFKADENGYYLHDTWVGDYYLKTNGEMAKNEWIYTNHHWYYLKENGKMARNEVVNGYKIDELGHIV</sequence>
<dbReference type="InterPro" id="IPR011098">
    <property type="entry name" value="G5_dom"/>
</dbReference>
<dbReference type="Gene3D" id="2.20.230.10">
    <property type="entry name" value="Resuscitation-promoting factor rpfb"/>
    <property type="match status" value="2"/>
</dbReference>
<dbReference type="STRING" id="137733.SAMN05421767_11320"/>
<keyword evidence="7" id="KW-1185">Reference proteome</keyword>
<evidence type="ECO:0000256" key="2">
    <source>
        <dbReference type="ARBA" id="ARBA00022737"/>
    </source>
</evidence>
<keyword evidence="2" id="KW-0677">Repeat</keyword>
<protein>
    <submittedName>
        <fullName evidence="6">Glucan-binding domain-containing protein (YG repeat)</fullName>
    </submittedName>
</protein>
<dbReference type="GO" id="GO:0005737">
    <property type="term" value="C:cytoplasm"/>
    <property type="evidence" value="ECO:0007669"/>
    <property type="project" value="TreeGrafter"/>
</dbReference>
<dbReference type="PANTHER" id="PTHR46333">
    <property type="entry name" value="CYTOKINESIS PROTEIN 3"/>
    <property type="match status" value="1"/>
</dbReference>
<dbReference type="PROSITE" id="PS51109">
    <property type="entry name" value="G5"/>
    <property type="match status" value="1"/>
</dbReference>
<dbReference type="Gene3D" id="2.10.270.10">
    <property type="entry name" value="Cholin Binding"/>
    <property type="match status" value="3"/>
</dbReference>
<feature type="repeat" description="Cell wall-binding" evidence="3">
    <location>
        <begin position="1352"/>
        <end position="1371"/>
    </location>
</feature>
<organism evidence="6 7">
    <name type="scientific">Granulicatella balaenopterae</name>
    <dbReference type="NCBI Taxonomy" id="137733"/>
    <lineage>
        <taxon>Bacteria</taxon>
        <taxon>Bacillati</taxon>
        <taxon>Bacillota</taxon>
        <taxon>Bacilli</taxon>
        <taxon>Lactobacillales</taxon>
        <taxon>Carnobacteriaceae</taxon>
        <taxon>Granulicatella</taxon>
    </lineage>
</organism>
<dbReference type="InterPro" id="IPR002988">
    <property type="entry name" value="GA_module"/>
</dbReference>
<dbReference type="InterPro" id="IPR052557">
    <property type="entry name" value="CAP/Cytokinesis_protein"/>
</dbReference>
<dbReference type="Pfam" id="PF01468">
    <property type="entry name" value="GA"/>
    <property type="match status" value="3"/>
</dbReference>
<evidence type="ECO:0000256" key="4">
    <source>
        <dbReference type="SAM" id="MobiDB-lite"/>
    </source>
</evidence>
<evidence type="ECO:0000259" key="5">
    <source>
        <dbReference type="PROSITE" id="PS51109"/>
    </source>
</evidence>
<dbReference type="EMBL" id="FOGF01000013">
    <property type="protein sequence ID" value="SEQ97491.1"/>
    <property type="molecule type" value="Genomic_DNA"/>
</dbReference>
<keyword evidence="1" id="KW-0732">Signal</keyword>
<evidence type="ECO:0000256" key="1">
    <source>
        <dbReference type="ARBA" id="ARBA00022729"/>
    </source>
</evidence>
<evidence type="ECO:0000313" key="7">
    <source>
        <dbReference type="Proteomes" id="UP000198556"/>
    </source>
</evidence>
<dbReference type="Pfam" id="PF19127">
    <property type="entry name" value="Choline_bind_3"/>
    <property type="match status" value="1"/>
</dbReference>
<dbReference type="OrthoDB" id="3268481at2"/>
<dbReference type="Pfam" id="PF19085">
    <property type="entry name" value="Choline_bind_2"/>
    <property type="match status" value="1"/>
</dbReference>
<dbReference type="Pfam" id="PF07501">
    <property type="entry name" value="G5"/>
    <property type="match status" value="2"/>
</dbReference>
<evidence type="ECO:0000256" key="3">
    <source>
        <dbReference type="PROSITE-ProRule" id="PRU00591"/>
    </source>
</evidence>
<dbReference type="Proteomes" id="UP000198556">
    <property type="component" value="Unassembled WGS sequence"/>
</dbReference>
<gene>
    <name evidence="6" type="ORF">SAMN05421767_11320</name>
</gene>
<feature type="repeat" description="Cell wall-binding" evidence="3">
    <location>
        <begin position="1194"/>
        <end position="1213"/>
    </location>
</feature>
<dbReference type="SMART" id="SM00460">
    <property type="entry name" value="TGc"/>
    <property type="match status" value="1"/>
</dbReference>
<feature type="domain" description="G5" evidence="5">
    <location>
        <begin position="826"/>
        <end position="906"/>
    </location>
</feature>
<dbReference type="SUPFAM" id="SSF69360">
    <property type="entry name" value="Cell wall binding repeat"/>
    <property type="match status" value="2"/>
</dbReference>
<feature type="region of interest" description="Disordered" evidence="4">
    <location>
        <begin position="1101"/>
        <end position="1155"/>
    </location>
</feature>
<name>A0A1H9KEF2_9LACT</name>
<dbReference type="PANTHER" id="PTHR46333:SF2">
    <property type="entry name" value="CYTOKINESIS PROTEIN 3"/>
    <property type="match status" value="1"/>
</dbReference>
<dbReference type="SMART" id="SM01208">
    <property type="entry name" value="G5"/>
    <property type="match status" value="2"/>
</dbReference>
<evidence type="ECO:0000313" key="6">
    <source>
        <dbReference type="EMBL" id="SEQ97491.1"/>
    </source>
</evidence>